<proteinExistence type="predicted"/>
<sequence>MSKSHQSSIQKARAMLWLFLNLINTEKLGLINPNQISKKFLKT</sequence>
<name>A0A3Q9GDN1_MORCA</name>
<dbReference type="Proteomes" id="UP000280228">
    <property type="component" value="Chromosome"/>
</dbReference>
<gene>
    <name evidence="1" type="ORF">EJK53_2086</name>
</gene>
<dbReference type="AlphaFoldDB" id="A0A3Q9GDN1"/>
<protein>
    <submittedName>
        <fullName evidence="1">Uncharacterized protein</fullName>
    </submittedName>
</protein>
<evidence type="ECO:0000313" key="2">
    <source>
        <dbReference type="Proteomes" id="UP000280228"/>
    </source>
</evidence>
<dbReference type="EMBL" id="CP034662">
    <property type="protein sequence ID" value="AZQ93105.1"/>
    <property type="molecule type" value="Genomic_DNA"/>
</dbReference>
<reference evidence="1 2" key="1">
    <citation type="submission" date="2018-12" db="EMBL/GenBank/DDBJ databases">
        <title>Persistence of Moraxella catarrhalis in Chronic Obstructive Pulmonary Disease and Regulation of the Hag/MID Adhesin.</title>
        <authorList>
            <person name="Murphy T."/>
            <person name="Zhao X."/>
            <person name="Vyas G."/>
            <person name="Aluvathingal J."/>
            <person name="Nadendla S."/>
            <person name="Tallon L."/>
            <person name="Tettelin H."/>
        </authorList>
    </citation>
    <scope>NUCLEOTIDE SEQUENCE [LARGE SCALE GENOMIC DNA]</scope>
    <source>
        <strain evidence="1 2">46P58B1</strain>
    </source>
</reference>
<evidence type="ECO:0000313" key="1">
    <source>
        <dbReference type="EMBL" id="AZQ93105.1"/>
    </source>
</evidence>
<organism evidence="1 2">
    <name type="scientific">Moraxella catarrhalis</name>
    <name type="common">Branhamella catarrhalis</name>
    <dbReference type="NCBI Taxonomy" id="480"/>
    <lineage>
        <taxon>Bacteria</taxon>
        <taxon>Pseudomonadati</taxon>
        <taxon>Pseudomonadota</taxon>
        <taxon>Gammaproteobacteria</taxon>
        <taxon>Moraxellales</taxon>
        <taxon>Moraxellaceae</taxon>
        <taxon>Moraxella</taxon>
    </lineage>
</organism>
<accession>A0A3Q9GDN1</accession>